<reference evidence="3 5" key="1">
    <citation type="submission" date="2019-09" db="EMBL/GenBank/DDBJ databases">
        <title>Butyricimonas paravirosa DSM 105722 (=214-4 = JCM 18677 = CCUG 65563).</title>
        <authorList>
            <person name="Le Roy T."/>
            <person name="Cani P.D."/>
        </authorList>
    </citation>
    <scope>NUCLEOTIDE SEQUENCE [LARGE SCALE GENOMIC DNA]</scope>
    <source>
        <strain evidence="3 5">DSM 105722</strain>
    </source>
</reference>
<dbReference type="Proteomes" id="UP000576368">
    <property type="component" value="Unassembled WGS sequence"/>
</dbReference>
<evidence type="ECO:0000256" key="1">
    <source>
        <dbReference type="SAM" id="SignalP"/>
    </source>
</evidence>
<evidence type="ECO:0000313" key="3">
    <source>
        <dbReference type="EMBL" id="WOF11803.1"/>
    </source>
</evidence>
<evidence type="ECO:0000313" key="2">
    <source>
        <dbReference type="EMBL" id="NJC18883.1"/>
    </source>
</evidence>
<evidence type="ECO:0000313" key="5">
    <source>
        <dbReference type="Proteomes" id="UP001302374"/>
    </source>
</evidence>
<name>A0A7X6BKQ4_9BACT</name>
<sequence length="236" mass="27632">MSRIIFFVVIILACMSQACEKDPTFEFKGDDRIYFVFPKYMYGLGVEGHELDSVVFSMVGEPASVLQDTCWMKVKRVGERTEIDKRYVVTVVKDSSTAVEGIDFETLKPEYVFRKNVGIDSFPVIVNREHLKTVLSKKIMFALQETEDFKLGFVEYSRIKLVVTDFLQEPEWWYTVSGWLGAYHYMKYEKWIELTGSMDKSSSQSYRQYYCLQIKDYFNNNVIIDPITNERVTCDL</sequence>
<dbReference type="InterPro" id="IPR032299">
    <property type="entry name" value="DUF4843"/>
</dbReference>
<organism evidence="2 4">
    <name type="scientific">Butyricimonas paravirosa</name>
    <dbReference type="NCBI Taxonomy" id="1472417"/>
    <lineage>
        <taxon>Bacteria</taxon>
        <taxon>Pseudomonadati</taxon>
        <taxon>Bacteroidota</taxon>
        <taxon>Bacteroidia</taxon>
        <taxon>Bacteroidales</taxon>
        <taxon>Odoribacteraceae</taxon>
        <taxon>Butyricimonas</taxon>
    </lineage>
</organism>
<dbReference type="AlphaFoldDB" id="A0A7X6BKQ4"/>
<dbReference type="EMBL" id="JAATLI010000008">
    <property type="protein sequence ID" value="NJC18883.1"/>
    <property type="molecule type" value="Genomic_DNA"/>
</dbReference>
<reference evidence="2 4" key="2">
    <citation type="submission" date="2020-03" db="EMBL/GenBank/DDBJ databases">
        <title>Genomic Encyclopedia of Type Strains, Phase IV (KMG-IV): sequencing the most valuable type-strain genomes for metagenomic binning, comparative biology and taxonomic classification.</title>
        <authorList>
            <person name="Goeker M."/>
        </authorList>
    </citation>
    <scope>NUCLEOTIDE SEQUENCE [LARGE SCALE GENOMIC DNA]</scope>
    <source>
        <strain evidence="2 4">DSM 105722</strain>
    </source>
</reference>
<keyword evidence="5" id="KW-1185">Reference proteome</keyword>
<dbReference type="PROSITE" id="PS51257">
    <property type="entry name" value="PROKAR_LIPOPROTEIN"/>
    <property type="match status" value="1"/>
</dbReference>
<dbReference type="RefSeq" id="WP_118304765.1">
    <property type="nucleotide sequence ID" value="NZ_BMPA01000008.1"/>
</dbReference>
<protein>
    <submittedName>
        <fullName evidence="3">DUF4843 domain-containing protein</fullName>
    </submittedName>
</protein>
<evidence type="ECO:0000313" key="4">
    <source>
        <dbReference type="Proteomes" id="UP000576368"/>
    </source>
</evidence>
<accession>A0A7X6BKQ4</accession>
<dbReference type="GeneID" id="86890784"/>
<feature type="chain" id="PRO_5030937182" evidence="1">
    <location>
        <begin position="19"/>
        <end position="236"/>
    </location>
</feature>
<keyword evidence="1" id="KW-0732">Signal</keyword>
<dbReference type="Pfam" id="PF16132">
    <property type="entry name" value="DUF4843"/>
    <property type="match status" value="1"/>
</dbReference>
<proteinExistence type="predicted"/>
<feature type="signal peptide" evidence="1">
    <location>
        <begin position="1"/>
        <end position="18"/>
    </location>
</feature>
<dbReference type="EMBL" id="CP043839">
    <property type="protein sequence ID" value="WOF11803.1"/>
    <property type="molecule type" value="Genomic_DNA"/>
</dbReference>
<gene>
    <name evidence="3" type="ORF">F1644_05785</name>
    <name evidence="2" type="ORF">GGR15_002511</name>
</gene>
<dbReference type="Proteomes" id="UP001302374">
    <property type="component" value="Chromosome"/>
</dbReference>